<accession>A0A8J3I8X1</accession>
<dbReference type="InterPro" id="IPR023198">
    <property type="entry name" value="PGP-like_dom2"/>
</dbReference>
<name>A0A8J3I8X1_9CHLR</name>
<dbReference type="SUPFAM" id="SSF56784">
    <property type="entry name" value="HAD-like"/>
    <property type="match status" value="1"/>
</dbReference>
<proteinExistence type="predicted"/>
<dbReference type="PRINTS" id="PR00413">
    <property type="entry name" value="HADHALOGNASE"/>
</dbReference>
<protein>
    <submittedName>
        <fullName evidence="1">Hydrolase</fullName>
    </submittedName>
</protein>
<dbReference type="GO" id="GO:0016787">
    <property type="term" value="F:hydrolase activity"/>
    <property type="evidence" value="ECO:0007669"/>
    <property type="project" value="UniProtKB-KW"/>
</dbReference>
<dbReference type="Gene3D" id="3.40.50.1000">
    <property type="entry name" value="HAD superfamily/HAD-like"/>
    <property type="match status" value="1"/>
</dbReference>
<dbReference type="PANTHER" id="PTHR47829:SF1">
    <property type="entry name" value="HAD FAMILY PHOSPHATASE"/>
    <property type="match status" value="1"/>
</dbReference>
<dbReference type="PANTHER" id="PTHR47829">
    <property type="entry name" value="HYDROLASE, PUTATIVE (AFU_ORTHOLOGUE AFUA_1G12880)-RELATED"/>
    <property type="match status" value="1"/>
</dbReference>
<dbReference type="CDD" id="cd02603">
    <property type="entry name" value="HAD_sEH-N_like"/>
    <property type="match status" value="1"/>
</dbReference>
<dbReference type="Gene3D" id="1.10.150.240">
    <property type="entry name" value="Putative phosphatase, domain 2"/>
    <property type="match status" value="1"/>
</dbReference>
<reference evidence="1" key="1">
    <citation type="submission" date="2020-10" db="EMBL/GenBank/DDBJ databases">
        <title>Taxonomic study of unclassified bacteria belonging to the class Ktedonobacteria.</title>
        <authorList>
            <person name="Yabe S."/>
            <person name="Wang C.M."/>
            <person name="Zheng Y."/>
            <person name="Sakai Y."/>
            <person name="Cavaletti L."/>
            <person name="Monciardini P."/>
            <person name="Donadio S."/>
        </authorList>
    </citation>
    <scope>NUCLEOTIDE SEQUENCE</scope>
    <source>
        <strain evidence="1">SOSP1-1</strain>
    </source>
</reference>
<comment type="caution">
    <text evidence="1">The sequence shown here is derived from an EMBL/GenBank/DDBJ whole genome shotgun (WGS) entry which is preliminary data.</text>
</comment>
<dbReference type="AlphaFoldDB" id="A0A8J3I8X1"/>
<gene>
    <name evidence="1" type="ORF">KSX_77690</name>
</gene>
<dbReference type="Pfam" id="PF00702">
    <property type="entry name" value="Hydrolase"/>
    <property type="match status" value="1"/>
</dbReference>
<sequence>MAIKAVVFDIGGILELTPPTGYGARWEAKLEHEPGELNRRLGDIWQAGSLGHCTLADVEQAIGERLGMDRPQVEAFMGDLWKEYLGELNVELADYFRSLRPSYRTAILSNSFVGAREREEELYHFSEMSEFIIYSHEVGLEKPDERIFALTCERLGLAPEEVIFLDDWGEAIKAAKAFGIHGVHFQTNAQAIAEINALLEI</sequence>
<dbReference type="InterPro" id="IPR036412">
    <property type="entry name" value="HAD-like_sf"/>
</dbReference>
<dbReference type="EMBL" id="BNJF01000005">
    <property type="protein sequence ID" value="GHO49606.1"/>
    <property type="molecule type" value="Genomic_DNA"/>
</dbReference>
<evidence type="ECO:0000313" key="1">
    <source>
        <dbReference type="EMBL" id="GHO49606.1"/>
    </source>
</evidence>
<dbReference type="InterPro" id="IPR052898">
    <property type="entry name" value="ACAD10-like"/>
</dbReference>
<dbReference type="RefSeq" id="WP_220198712.1">
    <property type="nucleotide sequence ID" value="NZ_BNJF01000005.1"/>
</dbReference>
<keyword evidence="1" id="KW-0378">Hydrolase</keyword>
<dbReference type="InterPro" id="IPR023214">
    <property type="entry name" value="HAD_sf"/>
</dbReference>
<dbReference type="NCBIfam" id="TIGR01549">
    <property type="entry name" value="HAD-SF-IA-v1"/>
    <property type="match status" value="1"/>
</dbReference>
<dbReference type="InterPro" id="IPR006439">
    <property type="entry name" value="HAD-SF_hydro_IA"/>
</dbReference>
<dbReference type="Proteomes" id="UP000612362">
    <property type="component" value="Unassembled WGS sequence"/>
</dbReference>
<keyword evidence="2" id="KW-1185">Reference proteome</keyword>
<organism evidence="1 2">
    <name type="scientific">Ktedonospora formicarum</name>
    <dbReference type="NCBI Taxonomy" id="2778364"/>
    <lineage>
        <taxon>Bacteria</taxon>
        <taxon>Bacillati</taxon>
        <taxon>Chloroflexota</taxon>
        <taxon>Ktedonobacteria</taxon>
        <taxon>Ktedonobacterales</taxon>
        <taxon>Ktedonobacteraceae</taxon>
        <taxon>Ktedonospora</taxon>
    </lineage>
</organism>
<evidence type="ECO:0000313" key="2">
    <source>
        <dbReference type="Proteomes" id="UP000612362"/>
    </source>
</evidence>
<dbReference type="NCBIfam" id="TIGR01509">
    <property type="entry name" value="HAD-SF-IA-v3"/>
    <property type="match status" value="1"/>
</dbReference>